<dbReference type="InterPro" id="IPR001680">
    <property type="entry name" value="WD40_rpt"/>
</dbReference>
<dbReference type="Proteomes" id="UP000268535">
    <property type="component" value="Unassembled WGS sequence"/>
</dbReference>
<dbReference type="PANTHER" id="PTHR14221:SF0">
    <property type="entry name" value="WD REPEAT-CONTAINING PROTEIN 44"/>
    <property type="match status" value="1"/>
</dbReference>
<feature type="repeat" description="WD" evidence="3">
    <location>
        <begin position="61"/>
        <end position="101"/>
    </location>
</feature>
<accession>A0A4P9X1V2</accession>
<gene>
    <name evidence="4" type="ORF">CAUPRSCDRAFT_5809</name>
    <name evidence="6" type="ORF">CXG81DRAFT_14309</name>
    <name evidence="5" type="ORF">CXG81DRAFT_15808</name>
</gene>
<dbReference type="InterPro" id="IPR040324">
    <property type="entry name" value="WDR44/Dgr2"/>
</dbReference>
<dbReference type="SUPFAM" id="SSF50978">
    <property type="entry name" value="WD40 repeat-like"/>
    <property type="match status" value="1"/>
</dbReference>
<feature type="repeat" description="WD" evidence="3">
    <location>
        <begin position="101"/>
        <end position="143"/>
    </location>
</feature>
<dbReference type="EMBL" id="ML009146">
    <property type="protein sequence ID" value="RKO97896.1"/>
    <property type="molecule type" value="Genomic_DNA"/>
</dbReference>
<proteinExistence type="predicted"/>
<dbReference type="SMART" id="SM00320">
    <property type="entry name" value="WD40"/>
    <property type="match status" value="3"/>
</dbReference>
<dbReference type="PROSITE" id="PS50294">
    <property type="entry name" value="WD_REPEATS_REGION"/>
    <property type="match status" value="2"/>
</dbReference>
<evidence type="ECO:0000256" key="3">
    <source>
        <dbReference type="PROSITE-ProRule" id="PRU00221"/>
    </source>
</evidence>
<dbReference type="InterPro" id="IPR015943">
    <property type="entry name" value="WD40/YVTN_repeat-like_dom_sf"/>
</dbReference>
<dbReference type="Proteomes" id="UP000274922">
    <property type="component" value="Unassembled WGS sequence"/>
</dbReference>
<evidence type="ECO:0000313" key="8">
    <source>
        <dbReference type="Proteomes" id="UP000274922"/>
    </source>
</evidence>
<evidence type="ECO:0000313" key="4">
    <source>
        <dbReference type="EMBL" id="RKO97896.1"/>
    </source>
</evidence>
<dbReference type="OrthoDB" id="1932312at2759"/>
<dbReference type="Gene3D" id="2.130.10.10">
    <property type="entry name" value="YVTN repeat-like/Quinoprotein amine dehydrogenase"/>
    <property type="match status" value="1"/>
</dbReference>
<organism evidence="4 7">
    <name type="scientific">Caulochytrium protostelioides</name>
    <dbReference type="NCBI Taxonomy" id="1555241"/>
    <lineage>
        <taxon>Eukaryota</taxon>
        <taxon>Fungi</taxon>
        <taxon>Fungi incertae sedis</taxon>
        <taxon>Chytridiomycota</taxon>
        <taxon>Chytridiomycota incertae sedis</taxon>
        <taxon>Chytridiomycetes</taxon>
        <taxon>Caulochytriales</taxon>
        <taxon>Caulochytriaceae</taxon>
        <taxon>Caulochytrium</taxon>
    </lineage>
</organism>
<dbReference type="PANTHER" id="PTHR14221">
    <property type="entry name" value="WD REPEAT DOMAIN 44"/>
    <property type="match status" value="1"/>
</dbReference>
<keyword evidence="2" id="KW-0677">Repeat</keyword>
<dbReference type="Pfam" id="PF00400">
    <property type="entry name" value="WD40"/>
    <property type="match status" value="2"/>
</dbReference>
<dbReference type="EMBL" id="ML014274">
    <property type="protein sequence ID" value="RKO99582.1"/>
    <property type="molecule type" value="Genomic_DNA"/>
</dbReference>
<reference evidence="5" key="2">
    <citation type="submission" date="2018-04" db="EMBL/GenBank/DDBJ databases">
        <title>Leveraging single-cell genomics to expand the Fungal Tree of Life.</title>
        <authorList>
            <consortium name="DOE Joint Genome Institute"/>
            <person name="Ahrendt S.R."/>
            <person name="Quandt C.A."/>
            <person name="Ciobanu D."/>
            <person name="Clum A."/>
            <person name="Salamov A."/>
            <person name="Andreopoulos B."/>
            <person name="Cheng J.-F."/>
            <person name="Woyke T."/>
            <person name="Pelin A."/>
            <person name="Henrissat B."/>
            <person name="Benny G.L."/>
            <person name="Smith M.E."/>
            <person name="James T.Y."/>
            <person name="Grigoriev I.V."/>
        </authorList>
    </citation>
    <scope>NUCLEOTIDE SEQUENCE</scope>
    <source>
        <strain evidence="5">ATCC 52028</strain>
    </source>
</reference>
<reference evidence="4" key="3">
    <citation type="submission" date="2018-08" db="EMBL/GenBank/DDBJ databases">
        <title>Leveraging single-cell genomics to expand the Fungal Tree of Life.</title>
        <authorList>
            <consortium name="DOE Joint Genome Institute"/>
            <person name="Ahrendt S.R."/>
            <person name="Quandt C.A."/>
            <person name="Ciobanu D."/>
            <person name="Clum A."/>
            <person name="Salamov A."/>
            <person name="Andreopoulos B."/>
            <person name="Cheng J.-F."/>
            <person name="Woyke T."/>
            <person name="Pelin A."/>
            <person name="Henrissat B."/>
            <person name="Reynolds N."/>
            <person name="Benny G.L."/>
            <person name="Smith M.E."/>
            <person name="James T.Y."/>
            <person name="Grigoriev I.V."/>
        </authorList>
    </citation>
    <scope>NUCLEOTIDE SEQUENCE</scope>
    <source>
        <strain evidence="4">ATCC 52028</strain>
    </source>
</reference>
<evidence type="ECO:0000313" key="6">
    <source>
        <dbReference type="EMBL" id="RKO99582.1"/>
    </source>
</evidence>
<reference evidence="7 8" key="1">
    <citation type="journal article" date="2018" name="Nat. Microbiol.">
        <title>Leveraging single-cell genomics to expand the fungal tree of life.</title>
        <authorList>
            <person name="Ahrendt S.R."/>
            <person name="Quandt C.A."/>
            <person name="Ciobanu D."/>
            <person name="Clum A."/>
            <person name="Salamov A."/>
            <person name="Andreopoulos B."/>
            <person name="Cheng J.F."/>
            <person name="Woyke T."/>
            <person name="Pelin A."/>
            <person name="Henrissat B."/>
            <person name="Reynolds N.K."/>
            <person name="Benny G.L."/>
            <person name="Smith M.E."/>
            <person name="James T.Y."/>
            <person name="Grigoriev I.V."/>
        </authorList>
    </citation>
    <scope>NUCLEOTIDE SEQUENCE [LARGE SCALE GENOMIC DNA]</scope>
    <source>
        <strain evidence="7 8">ATCC 52028</strain>
    </source>
</reference>
<evidence type="ECO:0000313" key="7">
    <source>
        <dbReference type="Proteomes" id="UP000268535"/>
    </source>
</evidence>
<dbReference type="EMBL" id="ML014410">
    <property type="protein sequence ID" value="RKO98531.1"/>
    <property type="molecule type" value="Genomic_DNA"/>
</dbReference>
<protein>
    <submittedName>
        <fullName evidence="4">WD40 repeat-like protein</fullName>
    </submittedName>
</protein>
<keyword evidence="1 3" id="KW-0853">WD repeat</keyword>
<dbReference type="AlphaFoldDB" id="A0A4P9X1V2"/>
<feature type="non-terminal residue" evidence="4">
    <location>
        <position position="236"/>
    </location>
</feature>
<dbReference type="InterPro" id="IPR036322">
    <property type="entry name" value="WD40_repeat_dom_sf"/>
</dbReference>
<evidence type="ECO:0000256" key="2">
    <source>
        <dbReference type="ARBA" id="ARBA00022737"/>
    </source>
</evidence>
<dbReference type="PROSITE" id="PS50082">
    <property type="entry name" value="WD_REPEATS_2"/>
    <property type="match status" value="2"/>
</dbReference>
<evidence type="ECO:0000256" key="1">
    <source>
        <dbReference type="ARBA" id="ARBA00022574"/>
    </source>
</evidence>
<dbReference type="STRING" id="1555241.A0A4P9X1V2"/>
<sequence>MNFSRSGRYLAVAGHDAILRIYTVRSRNSESELHLAEKAEPAGADTPLTDGIFYPQPTHTFHGHSEAILELSWSYSNFIATASMDHTVRIWHVNENQCLCVLKHVDCVTCVAFHPHDDRYVVTGSLDGKIRLWSLVEKQVMLSHTLQDAFITAIAFTSSGSAILAGTFTGVCVFFNFDGLKYITQVQIKSGKNKSKGRKITGIVPLLHDTTGSGEKMIITTNDSRVRIYNVRDKSL</sequence>
<keyword evidence="8" id="KW-1185">Reference proteome</keyword>
<name>A0A4P9X1V2_9FUNG</name>
<evidence type="ECO:0000313" key="5">
    <source>
        <dbReference type="EMBL" id="RKO98531.1"/>
    </source>
</evidence>